<dbReference type="EMBL" id="BAAAZU010000029">
    <property type="protein sequence ID" value="GAA3930821.1"/>
    <property type="molecule type" value="Genomic_DNA"/>
</dbReference>
<evidence type="ECO:0000313" key="3">
    <source>
        <dbReference type="Proteomes" id="UP001501727"/>
    </source>
</evidence>
<feature type="chain" id="PRO_5045707166" evidence="1">
    <location>
        <begin position="33"/>
        <end position="283"/>
    </location>
</feature>
<gene>
    <name evidence="2" type="ORF">GCM10022229_25470</name>
</gene>
<organism evidence="2 3">
    <name type="scientific">Luteimonas lutimaris</name>
    <dbReference type="NCBI Taxonomy" id="698645"/>
    <lineage>
        <taxon>Bacteria</taxon>
        <taxon>Pseudomonadati</taxon>
        <taxon>Pseudomonadota</taxon>
        <taxon>Gammaproteobacteria</taxon>
        <taxon>Lysobacterales</taxon>
        <taxon>Lysobacteraceae</taxon>
        <taxon>Luteimonas</taxon>
    </lineage>
</organism>
<name>A0ABP7MUZ4_9GAMM</name>
<accession>A0ABP7MUZ4</accession>
<proteinExistence type="predicted"/>
<protein>
    <submittedName>
        <fullName evidence="2">Uncharacterized protein</fullName>
    </submittedName>
</protein>
<sequence length="283" mass="31474">MIARLRPTKRARSCVAWTLAAAFVAATLPASAAAGDCPDGVVESLRVSDAFGEIPPPDYPMNVVAETCKVWPYDTDRLLVAVAYSNDESFGNRSVQVRVAMLDARDQRLLAGYVMDKEEDAGFELSKEGLALDTARYDLAPGVRAFGVVVDNEAHNGCPDYSYDRELTLLVVDGTNLRPVLRQDLFAWMRVEGEPCSMSMGKVVTDNANVFLAMAGESHAGYRDMRLTAKITRYTNEPDRDGTERTRSEHRLLRYDGRRYRPVGDDDVFWLGPPGSPEWRDVQ</sequence>
<reference evidence="3" key="1">
    <citation type="journal article" date="2019" name="Int. J. Syst. Evol. Microbiol.">
        <title>The Global Catalogue of Microorganisms (GCM) 10K type strain sequencing project: providing services to taxonomists for standard genome sequencing and annotation.</title>
        <authorList>
            <consortium name="The Broad Institute Genomics Platform"/>
            <consortium name="The Broad Institute Genome Sequencing Center for Infectious Disease"/>
            <person name="Wu L."/>
            <person name="Ma J."/>
        </authorList>
    </citation>
    <scope>NUCLEOTIDE SEQUENCE [LARGE SCALE GENOMIC DNA]</scope>
    <source>
        <strain evidence="3">JCM 16916</strain>
    </source>
</reference>
<keyword evidence="3" id="KW-1185">Reference proteome</keyword>
<feature type="signal peptide" evidence="1">
    <location>
        <begin position="1"/>
        <end position="32"/>
    </location>
</feature>
<comment type="caution">
    <text evidence="2">The sequence shown here is derived from an EMBL/GenBank/DDBJ whole genome shotgun (WGS) entry which is preliminary data.</text>
</comment>
<evidence type="ECO:0000313" key="2">
    <source>
        <dbReference type="EMBL" id="GAA3930821.1"/>
    </source>
</evidence>
<evidence type="ECO:0000256" key="1">
    <source>
        <dbReference type="SAM" id="SignalP"/>
    </source>
</evidence>
<keyword evidence="1" id="KW-0732">Signal</keyword>
<dbReference type="Proteomes" id="UP001501727">
    <property type="component" value="Unassembled WGS sequence"/>
</dbReference>